<organism evidence="2 3">
    <name type="scientific">Sinocyclocheilus rhinocerous</name>
    <dbReference type="NCBI Taxonomy" id="307959"/>
    <lineage>
        <taxon>Eukaryota</taxon>
        <taxon>Metazoa</taxon>
        <taxon>Chordata</taxon>
        <taxon>Craniata</taxon>
        <taxon>Vertebrata</taxon>
        <taxon>Euteleostomi</taxon>
        <taxon>Actinopterygii</taxon>
        <taxon>Neopterygii</taxon>
        <taxon>Teleostei</taxon>
        <taxon>Ostariophysi</taxon>
        <taxon>Cypriniformes</taxon>
        <taxon>Cyprinidae</taxon>
        <taxon>Cyprininae</taxon>
        <taxon>Sinocyclocheilus</taxon>
    </lineage>
</organism>
<reference evidence="2" key="1">
    <citation type="submission" date="2025-08" db="UniProtKB">
        <authorList>
            <consortium name="Ensembl"/>
        </authorList>
    </citation>
    <scope>IDENTIFICATION</scope>
</reference>
<name>A0A673LT34_9TELE</name>
<dbReference type="PANTHER" id="PTHR32226">
    <property type="entry name" value="TELO2-INTERACTING PROTEIN 2"/>
    <property type="match status" value="1"/>
</dbReference>
<comment type="similarity">
    <text evidence="1">Belongs to the TTI2 family.</text>
</comment>
<dbReference type="GO" id="GO:0005634">
    <property type="term" value="C:nucleus"/>
    <property type="evidence" value="ECO:0007669"/>
    <property type="project" value="TreeGrafter"/>
</dbReference>
<keyword evidence="3" id="KW-1185">Reference proteome</keyword>
<evidence type="ECO:0000313" key="2">
    <source>
        <dbReference type="Ensembl" id="ENSSRHP00000082503.1"/>
    </source>
</evidence>
<protein>
    <submittedName>
        <fullName evidence="2">TELO2 interacting protein 2</fullName>
    </submittedName>
</protein>
<dbReference type="InterPro" id="IPR018870">
    <property type="entry name" value="Tti2"/>
</dbReference>
<reference evidence="2" key="2">
    <citation type="submission" date="2025-09" db="UniProtKB">
        <authorList>
            <consortium name="Ensembl"/>
        </authorList>
    </citation>
    <scope>IDENTIFICATION</scope>
</reference>
<evidence type="ECO:0000313" key="3">
    <source>
        <dbReference type="Proteomes" id="UP000472270"/>
    </source>
</evidence>
<dbReference type="Proteomes" id="UP000472270">
    <property type="component" value="Unassembled WGS sequence"/>
</dbReference>
<proteinExistence type="inferred from homology"/>
<dbReference type="PANTHER" id="PTHR32226:SF2">
    <property type="entry name" value="TELO2-INTERACTING PROTEIN 2"/>
    <property type="match status" value="1"/>
</dbReference>
<accession>A0A673LT34</accession>
<dbReference type="GO" id="GO:0110078">
    <property type="term" value="C:TTT Hsp90 cochaperone complex"/>
    <property type="evidence" value="ECO:0007669"/>
    <property type="project" value="InterPro"/>
</dbReference>
<dbReference type="Ensembl" id="ENSSRHT00000084733.1">
    <property type="protein sequence ID" value="ENSSRHP00000082503.1"/>
    <property type="gene ID" value="ENSSRHG00000040836.1"/>
</dbReference>
<dbReference type="GO" id="GO:0005829">
    <property type="term" value="C:cytosol"/>
    <property type="evidence" value="ECO:0007669"/>
    <property type="project" value="TreeGrafter"/>
</dbReference>
<sequence>MDVANFLQEMRIGDAAGSCSVLATAELLDRLFPELDADLRGQYLGLVNSFIRHAALPPCDTDSGTLCAKSYADIPARAQAVSVVLLALSVQIQKALEDQNSPAVRSLVRTLAPTFCIFSITHLQEQPWTNAASRRSARELLTSAVGLTGSRSVQELLSGKPEEEQKGVLGPVLDTLQPELTKHHILTSYHVVLPCLLDLLSVLEKSPVHSGLPRKPNRFDDVLRHVLTYMEMEHKLDLRCVYAKNVVLFIERMGIVIVRHLKRLERVIVGYLEVSDAPEEKARLSILDALQKTLQIAWPRSESSEVLVDVSSESLPTQLKEQLMTQASHCLLLLDHCSKGKLQVRMTIVIFSIDFLWLYKEEFQPKG</sequence>
<dbReference type="AlphaFoldDB" id="A0A673LT34"/>
<evidence type="ECO:0000256" key="1">
    <source>
        <dbReference type="ARBA" id="ARBA00034736"/>
    </source>
</evidence>